<keyword evidence="11" id="KW-1185">Reference proteome</keyword>
<dbReference type="PANTHER" id="PTHR30352">
    <property type="entry name" value="PYRUVATE FORMATE-LYASE-ACTIVATING ENZYME"/>
    <property type="match status" value="1"/>
</dbReference>
<dbReference type="Gene3D" id="3.20.20.70">
    <property type="entry name" value="Aldolase class I"/>
    <property type="match status" value="1"/>
</dbReference>
<sequence length="252" mass="27683">MEAVLLNIQHFCLHDGPGIRSTIFFKGCNLRCHWCANPESISMKVRPELEESLGGRIWKLEEVLHDVLKDKVFYDESGGGVTLSGGEPLLQADFACALCDALHAHGVAVAIETAACVPEQTFMKVFEKLDVAHIDLKHWNDASYRQGTGAGIDLVLSNIRRALAGSIPVFLRIPIIPGFNDSLEDARQFGNVLADVGANAVQLLPFHQFGEKKYEKLALEYSMNGIAQLHDEDVQDYASVLKESGLHVQISG</sequence>
<dbReference type="PIRSF" id="PIRSF000371">
    <property type="entry name" value="PFL_act_enz"/>
    <property type="match status" value="1"/>
</dbReference>
<dbReference type="STRING" id="760011.Spico_0115"/>
<evidence type="ECO:0000256" key="7">
    <source>
        <dbReference type="ARBA" id="ARBA00023004"/>
    </source>
</evidence>
<dbReference type="InterPro" id="IPR013785">
    <property type="entry name" value="Aldolase_TIM"/>
</dbReference>
<dbReference type="InterPro" id="IPR012839">
    <property type="entry name" value="Organic_radical_activase"/>
</dbReference>
<dbReference type="InterPro" id="IPR034457">
    <property type="entry name" value="Organic_radical-activating"/>
</dbReference>
<dbReference type="PANTHER" id="PTHR30352:SF4">
    <property type="entry name" value="PYRUVATE FORMATE-LYASE 2-ACTIVATING ENZYME"/>
    <property type="match status" value="1"/>
</dbReference>
<dbReference type="eggNOG" id="COG1180">
    <property type="taxonomic scope" value="Bacteria"/>
</dbReference>
<keyword evidence="7" id="KW-0408">Iron</keyword>
<reference evidence="11" key="1">
    <citation type="submission" date="2011-04" db="EMBL/GenBank/DDBJ databases">
        <title>The complete genome of Spirochaeta coccoides DSM 17374.</title>
        <authorList>
            <person name="Lucas S."/>
            <person name="Copeland A."/>
            <person name="Lapidus A."/>
            <person name="Bruce D."/>
            <person name="Goodwin L."/>
            <person name="Pitluck S."/>
            <person name="Peters L."/>
            <person name="Kyrpides N."/>
            <person name="Mavromatis K."/>
            <person name="Pagani I."/>
            <person name="Ivanova N."/>
            <person name="Ovchinnikova G."/>
            <person name="Lu M."/>
            <person name="Detter J.C."/>
            <person name="Tapia R."/>
            <person name="Han C."/>
            <person name="Land M."/>
            <person name="Hauser L."/>
            <person name="Markowitz V."/>
            <person name="Cheng J.-F."/>
            <person name="Hugenholtz P."/>
            <person name="Woyke T."/>
            <person name="Wu D."/>
            <person name="Spring S."/>
            <person name="Schroeder M."/>
            <person name="Brambilla E."/>
            <person name="Klenk H.-P."/>
            <person name="Eisen J.A."/>
        </authorList>
    </citation>
    <scope>NUCLEOTIDE SEQUENCE [LARGE SCALE GENOMIC DNA]</scope>
    <source>
        <strain evidence="11">ATCC BAA-1237 / DSM 17374 / SPN1</strain>
    </source>
</reference>
<comment type="cofactor">
    <cofactor evidence="1">
        <name>[4Fe-4S] cluster</name>
        <dbReference type="ChEBI" id="CHEBI:49883"/>
    </cofactor>
</comment>
<proteinExistence type="inferred from homology"/>
<evidence type="ECO:0000256" key="4">
    <source>
        <dbReference type="ARBA" id="ARBA00022691"/>
    </source>
</evidence>
<evidence type="ECO:0000313" key="11">
    <source>
        <dbReference type="Proteomes" id="UP000007939"/>
    </source>
</evidence>
<name>F4GJT2_PARC1</name>
<evidence type="ECO:0000256" key="1">
    <source>
        <dbReference type="ARBA" id="ARBA00001966"/>
    </source>
</evidence>
<dbReference type="KEGG" id="scc:Spico_0115"/>
<dbReference type="SFLD" id="SFLDS00029">
    <property type="entry name" value="Radical_SAM"/>
    <property type="match status" value="1"/>
</dbReference>
<evidence type="ECO:0000313" key="10">
    <source>
        <dbReference type="EMBL" id="AEC01357.1"/>
    </source>
</evidence>
<reference evidence="10 11" key="2">
    <citation type="journal article" date="2012" name="Stand. Genomic Sci.">
        <title>Complete genome sequence of the termite hindgut bacterium Spirochaeta coccoides type strain (SPN1(T)), reclassification in the genus Sphaerochaeta as Sphaerochaeta coccoides comb. nov. and emendations of the family Spirochaetaceae and the genus Sphaerochaeta.</title>
        <authorList>
            <person name="Abt B."/>
            <person name="Han C."/>
            <person name="Scheuner C."/>
            <person name="Lu M."/>
            <person name="Lapidus A."/>
            <person name="Nolan M."/>
            <person name="Lucas S."/>
            <person name="Hammon N."/>
            <person name="Deshpande S."/>
            <person name="Cheng J.F."/>
            <person name="Tapia R."/>
            <person name="Goodwin L.A."/>
            <person name="Pitluck S."/>
            <person name="Liolios K."/>
            <person name="Pagani I."/>
            <person name="Ivanova N."/>
            <person name="Mavromatis K."/>
            <person name="Mikhailova N."/>
            <person name="Huntemann M."/>
            <person name="Pati A."/>
            <person name="Chen A."/>
            <person name="Palaniappan K."/>
            <person name="Land M."/>
            <person name="Hauser L."/>
            <person name="Brambilla E.M."/>
            <person name="Rohde M."/>
            <person name="Spring S."/>
            <person name="Gronow S."/>
            <person name="Goker M."/>
            <person name="Woyke T."/>
            <person name="Bristow J."/>
            <person name="Eisen J.A."/>
            <person name="Markowitz V."/>
            <person name="Hugenholtz P."/>
            <person name="Kyrpides N.C."/>
            <person name="Klenk H.P."/>
            <person name="Detter J.C."/>
        </authorList>
    </citation>
    <scope>NUCLEOTIDE SEQUENCE [LARGE SCALE GENOMIC DNA]</scope>
    <source>
        <strain evidence="11">ATCC BAA-1237 / DSM 17374 / SPN1</strain>
    </source>
</reference>
<dbReference type="InterPro" id="IPR007197">
    <property type="entry name" value="rSAM"/>
</dbReference>
<dbReference type="GO" id="GO:0051539">
    <property type="term" value="F:4 iron, 4 sulfur cluster binding"/>
    <property type="evidence" value="ECO:0007669"/>
    <property type="project" value="UniProtKB-KW"/>
</dbReference>
<evidence type="ECO:0000256" key="8">
    <source>
        <dbReference type="ARBA" id="ARBA00023014"/>
    </source>
</evidence>
<dbReference type="Pfam" id="PF04055">
    <property type="entry name" value="Radical_SAM"/>
    <property type="match status" value="1"/>
</dbReference>
<keyword evidence="3" id="KW-0004">4Fe-4S</keyword>
<dbReference type="EC" id="1.97.1.4" evidence="10"/>
<dbReference type="GO" id="GO:0046872">
    <property type="term" value="F:metal ion binding"/>
    <property type="evidence" value="ECO:0007669"/>
    <property type="project" value="UniProtKB-KW"/>
</dbReference>
<dbReference type="RefSeq" id="WP_013738753.1">
    <property type="nucleotide sequence ID" value="NC_015436.1"/>
</dbReference>
<keyword evidence="5" id="KW-0479">Metal-binding</keyword>
<keyword evidence="8" id="KW-0411">Iron-sulfur</keyword>
<keyword evidence="6 10" id="KW-0560">Oxidoreductase</keyword>
<evidence type="ECO:0000256" key="3">
    <source>
        <dbReference type="ARBA" id="ARBA00022485"/>
    </source>
</evidence>
<protein>
    <submittedName>
        <fullName evidence="10">Glycyl-radical enzyme activating protein family</fullName>
        <ecNumber evidence="10">1.97.1.4</ecNumber>
    </submittedName>
</protein>
<dbReference type="InterPro" id="IPR058240">
    <property type="entry name" value="rSAM_sf"/>
</dbReference>
<comment type="similarity">
    <text evidence="2">Belongs to the organic radical-activating enzymes family.</text>
</comment>
<dbReference type="GO" id="GO:0043365">
    <property type="term" value="F:[formate-C-acetyltransferase]-activating enzyme activity"/>
    <property type="evidence" value="ECO:0007669"/>
    <property type="project" value="UniProtKB-EC"/>
</dbReference>
<dbReference type="SFLD" id="SFLDG01066">
    <property type="entry name" value="organic_radical-activating_enz"/>
    <property type="match status" value="1"/>
</dbReference>
<dbReference type="InterPro" id="IPR001989">
    <property type="entry name" value="Radical_activat_CS"/>
</dbReference>
<dbReference type="EMBL" id="CP002659">
    <property type="protein sequence ID" value="AEC01357.1"/>
    <property type="molecule type" value="Genomic_DNA"/>
</dbReference>
<evidence type="ECO:0000256" key="6">
    <source>
        <dbReference type="ARBA" id="ARBA00023002"/>
    </source>
</evidence>
<dbReference type="SUPFAM" id="SSF102114">
    <property type="entry name" value="Radical SAM enzymes"/>
    <property type="match status" value="1"/>
</dbReference>
<dbReference type="Proteomes" id="UP000007939">
    <property type="component" value="Chromosome"/>
</dbReference>
<evidence type="ECO:0000256" key="5">
    <source>
        <dbReference type="ARBA" id="ARBA00022723"/>
    </source>
</evidence>
<keyword evidence="4" id="KW-0949">S-adenosyl-L-methionine</keyword>
<feature type="domain" description="Radical SAM core" evidence="9">
    <location>
        <begin position="14"/>
        <end position="252"/>
    </location>
</feature>
<dbReference type="PROSITE" id="PS51918">
    <property type="entry name" value="RADICAL_SAM"/>
    <property type="match status" value="1"/>
</dbReference>
<organism evidence="10 11">
    <name type="scientific">Parasphaerochaeta coccoides (strain ATCC BAA-1237 / DSM 17374 / SPN1)</name>
    <name type="common">Sphaerochaeta coccoides</name>
    <dbReference type="NCBI Taxonomy" id="760011"/>
    <lineage>
        <taxon>Bacteria</taxon>
        <taxon>Pseudomonadati</taxon>
        <taxon>Spirochaetota</taxon>
        <taxon>Spirochaetia</taxon>
        <taxon>Spirochaetales</taxon>
        <taxon>Sphaerochaetaceae</taxon>
        <taxon>Parasphaerochaeta</taxon>
    </lineage>
</organism>
<dbReference type="PROSITE" id="PS01087">
    <property type="entry name" value="RADICAL_ACTIVATING"/>
    <property type="match status" value="1"/>
</dbReference>
<dbReference type="CDD" id="cd01335">
    <property type="entry name" value="Radical_SAM"/>
    <property type="match status" value="1"/>
</dbReference>
<dbReference type="HOGENOM" id="CLU_058969_0_0_12"/>
<gene>
    <name evidence="10" type="ordered locus">Spico_0115</name>
</gene>
<evidence type="ECO:0000256" key="2">
    <source>
        <dbReference type="ARBA" id="ARBA00009777"/>
    </source>
</evidence>
<accession>F4GJT2</accession>
<evidence type="ECO:0000259" key="9">
    <source>
        <dbReference type="PROSITE" id="PS51918"/>
    </source>
</evidence>
<dbReference type="AlphaFoldDB" id="F4GJT2"/>